<dbReference type="PANTHER" id="PTHR45619">
    <property type="entry name" value="SERINE/THREONINE-PROTEIN PHOSPHATASE PP2A-RELATED"/>
    <property type="match status" value="1"/>
</dbReference>
<dbReference type="EMBL" id="GL833163">
    <property type="protein sequence ID" value="EGB03729.1"/>
    <property type="molecule type" value="Genomic_DNA"/>
</dbReference>
<dbReference type="OrthoDB" id="1930084at2759"/>
<keyword evidence="3" id="KW-0464">Manganese</keyword>
<sequence>MIVDEWIAGLHDGRVIPASGARELCARAIALLLEEANVVCLSAPITVCGDIHGQFDDLLRIFRIGSPPENSFVFLGDYVDRGSCSIEVLQLLLCYKIKYPSRVTLLRGNHESRLITQVYGFYDECILKYGSSQIWHDCCAVFDALSIAAIVNDKILCVHGGLSPYIQTMAQLSFLDRHQELPCQGALCDLLWSDPIDEDSDWILSTRGAGYLFGEAITSKFNELNCLSLICRSHQLVMEGFKFHFAPKSIITIWSAPNYCGRCGNAAAIIHLDASDDYGRLVTFS</sequence>
<protein>
    <recommendedName>
        <fullName evidence="4">Serine/threonine-protein phosphatase</fullName>
        <ecNumber evidence="4">3.1.3.16</ecNumber>
    </recommendedName>
</protein>
<evidence type="ECO:0000256" key="3">
    <source>
        <dbReference type="ARBA" id="ARBA00023211"/>
    </source>
</evidence>
<dbReference type="Gene3D" id="3.60.21.10">
    <property type="match status" value="1"/>
</dbReference>
<evidence type="ECO:0000256" key="1">
    <source>
        <dbReference type="ARBA" id="ARBA00022723"/>
    </source>
</evidence>
<keyword evidence="7" id="KW-1185">Reference proteome</keyword>
<dbReference type="EC" id="3.1.3.16" evidence="4"/>
<evidence type="ECO:0000259" key="5">
    <source>
        <dbReference type="PROSITE" id="PS00125"/>
    </source>
</evidence>
<dbReference type="InterPro" id="IPR006186">
    <property type="entry name" value="Ser/Thr-sp_prot-phosphatase"/>
</dbReference>
<dbReference type="GeneID" id="20227773"/>
<name>F0YME6_AURAN</name>
<evidence type="ECO:0000256" key="2">
    <source>
        <dbReference type="ARBA" id="ARBA00022801"/>
    </source>
</evidence>
<dbReference type="KEGG" id="aaf:AURANDRAFT_70428"/>
<evidence type="ECO:0000313" key="6">
    <source>
        <dbReference type="EMBL" id="EGB03729.1"/>
    </source>
</evidence>
<dbReference type="PRINTS" id="PR00114">
    <property type="entry name" value="STPHPHTASE"/>
</dbReference>
<dbReference type="InterPro" id="IPR004843">
    <property type="entry name" value="Calcineurin-like_PHP"/>
</dbReference>
<dbReference type="InterPro" id="IPR029052">
    <property type="entry name" value="Metallo-depent_PP-like"/>
</dbReference>
<dbReference type="RefSeq" id="XP_009041584.1">
    <property type="nucleotide sequence ID" value="XM_009043336.1"/>
</dbReference>
<dbReference type="Proteomes" id="UP000002729">
    <property type="component" value="Unassembled WGS sequence"/>
</dbReference>
<dbReference type="GO" id="GO:0046872">
    <property type="term" value="F:metal ion binding"/>
    <property type="evidence" value="ECO:0007669"/>
    <property type="project" value="UniProtKB-KW"/>
</dbReference>
<comment type="catalytic activity">
    <reaction evidence="4">
        <text>O-phospho-L-threonyl-[protein] + H2O = L-threonyl-[protein] + phosphate</text>
        <dbReference type="Rhea" id="RHEA:47004"/>
        <dbReference type="Rhea" id="RHEA-COMP:11060"/>
        <dbReference type="Rhea" id="RHEA-COMP:11605"/>
        <dbReference type="ChEBI" id="CHEBI:15377"/>
        <dbReference type="ChEBI" id="CHEBI:30013"/>
        <dbReference type="ChEBI" id="CHEBI:43474"/>
        <dbReference type="ChEBI" id="CHEBI:61977"/>
        <dbReference type="EC" id="3.1.3.16"/>
    </reaction>
</comment>
<organism evidence="7">
    <name type="scientific">Aureococcus anophagefferens</name>
    <name type="common">Harmful bloom alga</name>
    <dbReference type="NCBI Taxonomy" id="44056"/>
    <lineage>
        <taxon>Eukaryota</taxon>
        <taxon>Sar</taxon>
        <taxon>Stramenopiles</taxon>
        <taxon>Ochrophyta</taxon>
        <taxon>Pelagophyceae</taxon>
        <taxon>Pelagomonadales</taxon>
        <taxon>Pelagomonadaceae</taxon>
        <taxon>Aureococcus</taxon>
    </lineage>
</organism>
<dbReference type="SUPFAM" id="SSF56300">
    <property type="entry name" value="Metallo-dependent phosphatases"/>
    <property type="match status" value="1"/>
</dbReference>
<accession>F0YME6</accession>
<dbReference type="GO" id="GO:0004722">
    <property type="term" value="F:protein serine/threonine phosphatase activity"/>
    <property type="evidence" value="ECO:0007669"/>
    <property type="project" value="UniProtKB-EC"/>
</dbReference>
<evidence type="ECO:0000256" key="4">
    <source>
        <dbReference type="RuleBase" id="RU004273"/>
    </source>
</evidence>
<evidence type="ECO:0000313" key="7">
    <source>
        <dbReference type="Proteomes" id="UP000002729"/>
    </source>
</evidence>
<dbReference type="Pfam" id="PF00149">
    <property type="entry name" value="Metallophos"/>
    <property type="match status" value="1"/>
</dbReference>
<dbReference type="PROSITE" id="PS00125">
    <property type="entry name" value="SER_THR_PHOSPHATASE"/>
    <property type="match status" value="1"/>
</dbReference>
<dbReference type="SMART" id="SM00156">
    <property type="entry name" value="PP2Ac"/>
    <property type="match status" value="1"/>
</dbReference>
<dbReference type="AlphaFoldDB" id="F0YME6"/>
<comment type="similarity">
    <text evidence="4">Belongs to the PPP phosphatase family.</text>
</comment>
<proteinExistence type="inferred from homology"/>
<dbReference type="InterPro" id="IPR047129">
    <property type="entry name" value="PPA2-like"/>
</dbReference>
<feature type="domain" description="Serine/threonine specific protein phosphatases" evidence="5">
    <location>
        <begin position="106"/>
        <end position="111"/>
    </location>
</feature>
<keyword evidence="2 4" id="KW-0378">Hydrolase</keyword>
<gene>
    <name evidence="6" type="ORF">AURANDRAFT_70428</name>
</gene>
<reference evidence="6 7" key="1">
    <citation type="journal article" date="2011" name="Proc. Natl. Acad. Sci. U.S.A.">
        <title>Niche of harmful alga Aureococcus anophagefferens revealed through ecogenomics.</title>
        <authorList>
            <person name="Gobler C.J."/>
            <person name="Berry D.L."/>
            <person name="Dyhrman S.T."/>
            <person name="Wilhelm S.W."/>
            <person name="Salamov A."/>
            <person name="Lobanov A.V."/>
            <person name="Zhang Y."/>
            <person name="Collier J.L."/>
            <person name="Wurch L.L."/>
            <person name="Kustka A.B."/>
            <person name="Dill B.D."/>
            <person name="Shah M."/>
            <person name="VerBerkmoes N.C."/>
            <person name="Kuo A."/>
            <person name="Terry A."/>
            <person name="Pangilinan J."/>
            <person name="Lindquist E.A."/>
            <person name="Lucas S."/>
            <person name="Paulsen I.T."/>
            <person name="Hattenrath-Lehmann T.K."/>
            <person name="Talmage S.C."/>
            <person name="Walker E.A."/>
            <person name="Koch F."/>
            <person name="Burson A.M."/>
            <person name="Marcoval M.A."/>
            <person name="Tang Y.Z."/>
            <person name="Lecleir G.R."/>
            <person name="Coyne K.J."/>
            <person name="Berg G.M."/>
            <person name="Bertrand E.M."/>
            <person name="Saito M.A."/>
            <person name="Gladyshev V.N."/>
            <person name="Grigoriev I.V."/>
        </authorList>
    </citation>
    <scope>NUCLEOTIDE SEQUENCE [LARGE SCALE GENOMIC DNA]</scope>
    <source>
        <strain evidence="7">CCMP 1984</strain>
    </source>
</reference>
<keyword evidence="1" id="KW-0479">Metal-binding</keyword>
<dbReference type="InParanoid" id="F0YME6"/>
<dbReference type="eggNOG" id="KOG0373">
    <property type="taxonomic scope" value="Eukaryota"/>
</dbReference>